<dbReference type="STRING" id="137246.A0A401RVT9"/>
<name>A0A401RVT9_CHIPU</name>
<dbReference type="OMA" id="QPDQVMS"/>
<dbReference type="Gene3D" id="2.30.29.30">
    <property type="entry name" value="Pleckstrin-homology domain (PH domain)/Phosphotyrosine-binding domain (PTB)"/>
    <property type="match status" value="1"/>
</dbReference>
<dbReference type="EMBL" id="BEZZ01000008">
    <property type="protein sequence ID" value="GCC22242.1"/>
    <property type="molecule type" value="Genomic_DNA"/>
</dbReference>
<dbReference type="InterPro" id="IPR011993">
    <property type="entry name" value="PH-like_dom_sf"/>
</dbReference>
<evidence type="ECO:0008006" key="4">
    <source>
        <dbReference type="Google" id="ProtNLM"/>
    </source>
</evidence>
<feature type="region of interest" description="Disordered" evidence="1">
    <location>
        <begin position="308"/>
        <end position="336"/>
    </location>
</feature>
<evidence type="ECO:0000313" key="2">
    <source>
        <dbReference type="EMBL" id="GCC22242.1"/>
    </source>
</evidence>
<dbReference type="SUPFAM" id="SSF50729">
    <property type="entry name" value="PH domain-like"/>
    <property type="match status" value="1"/>
</dbReference>
<protein>
    <recommendedName>
        <fullName evidence="4">PH domain-containing protein</fullName>
    </recommendedName>
</protein>
<evidence type="ECO:0000313" key="3">
    <source>
        <dbReference type="Proteomes" id="UP000287033"/>
    </source>
</evidence>
<dbReference type="InterPro" id="IPR042986">
    <property type="entry name" value="PLEKHS1"/>
</dbReference>
<evidence type="ECO:0000256" key="1">
    <source>
        <dbReference type="SAM" id="MobiDB-lite"/>
    </source>
</evidence>
<keyword evidence="3" id="KW-1185">Reference proteome</keyword>
<reference evidence="2 3" key="1">
    <citation type="journal article" date="2018" name="Nat. Ecol. Evol.">
        <title>Shark genomes provide insights into elasmobranch evolution and the origin of vertebrates.</title>
        <authorList>
            <person name="Hara Y"/>
            <person name="Yamaguchi K"/>
            <person name="Onimaru K"/>
            <person name="Kadota M"/>
            <person name="Koyanagi M"/>
            <person name="Keeley SD"/>
            <person name="Tatsumi K"/>
            <person name="Tanaka K"/>
            <person name="Motone F"/>
            <person name="Kageyama Y"/>
            <person name="Nozu R"/>
            <person name="Adachi N"/>
            <person name="Nishimura O"/>
            <person name="Nakagawa R"/>
            <person name="Tanegashima C"/>
            <person name="Kiyatake I"/>
            <person name="Matsumoto R"/>
            <person name="Murakumo K"/>
            <person name="Nishida K"/>
            <person name="Terakita A"/>
            <person name="Kuratani S"/>
            <person name="Sato K"/>
            <person name="Hyodo S Kuraku.S."/>
        </authorList>
    </citation>
    <scope>NUCLEOTIDE SEQUENCE [LARGE SCALE GENOMIC DNA]</scope>
</reference>
<dbReference type="PANTHER" id="PTHR47014">
    <property type="entry name" value="PLECKSTRIN HOMOLOGY DOMAIN-CONTAINING FAMILY S MEMBER 1"/>
    <property type="match status" value="1"/>
</dbReference>
<gene>
    <name evidence="2" type="ORF">chiPu_0000627</name>
</gene>
<sequence length="539" mass="60817">MEEASSFLQLISNNIINYTQEPCSFFGIKKYPRKLSVFTSTAGAGESCAGAIGTSSSQQLIHKNNSVLIIPILMKNLKMSKHGTGNRLSVIFYNEENDGENVIRKNDICFEGYFTKSPPSKRIGIQTSWKKRYFVLTAKDNEHTLYYFKNQEQCRKLPPHGKIHIDKTTELCHGLDGHPKWALIQKLFKCTSESVVLLKTEERDYFLIGEIETAQLLQGIIANLLLMKTIPSLEEQSQGGSGKCANIEQHPQPGTPSPGITDPIYTSILESNQRKTNWINPKPHVESASSEMDTSIYDNPKTMVKRLSQPTTSPYNVEKPRSLSLPPQLEDPSNIYDTPKNILAAIHQWKNERPESQDSGIYMPMASIRSSTSTNSSFDCSEQIDEEEEENFTNLTKSGVFVPDDIHLNSHQQCPLRSSLQHAVSEDSNLLNEKRKELTYQKTRHSNVTEEPKLEKLDVIVHRNDMKNNLSIQQASQKICVMSSDKRCPLKFGDQILAINKLQINGVAEVRMFVDKLIEDKMIVTILRLSEAPTRGALS</sequence>
<proteinExistence type="predicted"/>
<dbReference type="Proteomes" id="UP000287033">
    <property type="component" value="Unassembled WGS sequence"/>
</dbReference>
<comment type="caution">
    <text evidence="2">The sequence shown here is derived from an EMBL/GenBank/DDBJ whole genome shotgun (WGS) entry which is preliminary data.</text>
</comment>
<accession>A0A401RVT9</accession>
<feature type="region of interest" description="Disordered" evidence="1">
    <location>
        <begin position="237"/>
        <end position="264"/>
    </location>
</feature>
<dbReference type="OrthoDB" id="9900190at2759"/>
<dbReference type="PANTHER" id="PTHR47014:SF1">
    <property type="entry name" value="PLECKSTRIN HOMOLOGY DOMAIN-CONTAINING FAMILY S MEMBER 1"/>
    <property type="match status" value="1"/>
</dbReference>
<dbReference type="AlphaFoldDB" id="A0A401RVT9"/>
<organism evidence="2 3">
    <name type="scientific">Chiloscyllium punctatum</name>
    <name type="common">Brownbanded bambooshark</name>
    <name type="synonym">Hemiscyllium punctatum</name>
    <dbReference type="NCBI Taxonomy" id="137246"/>
    <lineage>
        <taxon>Eukaryota</taxon>
        <taxon>Metazoa</taxon>
        <taxon>Chordata</taxon>
        <taxon>Craniata</taxon>
        <taxon>Vertebrata</taxon>
        <taxon>Chondrichthyes</taxon>
        <taxon>Elasmobranchii</taxon>
        <taxon>Galeomorphii</taxon>
        <taxon>Galeoidea</taxon>
        <taxon>Orectolobiformes</taxon>
        <taxon>Hemiscylliidae</taxon>
        <taxon>Chiloscyllium</taxon>
    </lineage>
</organism>